<dbReference type="AlphaFoldDB" id="A0AAE0EHS7"/>
<organism evidence="1 2">
    <name type="scientific">Dipteronia sinensis</name>
    <dbReference type="NCBI Taxonomy" id="43782"/>
    <lineage>
        <taxon>Eukaryota</taxon>
        <taxon>Viridiplantae</taxon>
        <taxon>Streptophyta</taxon>
        <taxon>Embryophyta</taxon>
        <taxon>Tracheophyta</taxon>
        <taxon>Spermatophyta</taxon>
        <taxon>Magnoliopsida</taxon>
        <taxon>eudicotyledons</taxon>
        <taxon>Gunneridae</taxon>
        <taxon>Pentapetalae</taxon>
        <taxon>rosids</taxon>
        <taxon>malvids</taxon>
        <taxon>Sapindales</taxon>
        <taxon>Sapindaceae</taxon>
        <taxon>Hippocastanoideae</taxon>
        <taxon>Acereae</taxon>
        <taxon>Dipteronia</taxon>
    </lineage>
</organism>
<proteinExistence type="predicted"/>
<evidence type="ECO:0000313" key="2">
    <source>
        <dbReference type="Proteomes" id="UP001281410"/>
    </source>
</evidence>
<accession>A0AAE0EHS7</accession>
<name>A0AAE0EHS7_9ROSI</name>
<protein>
    <recommendedName>
        <fullName evidence="3">Retrotransposon gag domain-containing protein</fullName>
    </recommendedName>
</protein>
<reference evidence="1" key="1">
    <citation type="journal article" date="2023" name="Plant J.">
        <title>Genome sequences and population genomics provide insights into the demographic history, inbreeding, and mutation load of two 'living fossil' tree species of Dipteronia.</title>
        <authorList>
            <person name="Feng Y."/>
            <person name="Comes H.P."/>
            <person name="Chen J."/>
            <person name="Zhu S."/>
            <person name="Lu R."/>
            <person name="Zhang X."/>
            <person name="Li P."/>
            <person name="Qiu J."/>
            <person name="Olsen K.M."/>
            <person name="Qiu Y."/>
        </authorList>
    </citation>
    <scope>NUCLEOTIDE SEQUENCE</scope>
    <source>
        <strain evidence="1">NBL</strain>
    </source>
</reference>
<keyword evidence="2" id="KW-1185">Reference proteome</keyword>
<evidence type="ECO:0008006" key="3">
    <source>
        <dbReference type="Google" id="ProtNLM"/>
    </source>
</evidence>
<dbReference type="PANTHER" id="PTHR33223:SF9">
    <property type="entry name" value="RETROTRANSPOSON GAG DOMAIN-CONTAINING PROTEIN"/>
    <property type="match status" value="1"/>
</dbReference>
<dbReference type="EMBL" id="JANJYJ010000001">
    <property type="protein sequence ID" value="KAK3228564.1"/>
    <property type="molecule type" value="Genomic_DNA"/>
</dbReference>
<dbReference type="PANTHER" id="PTHR33223">
    <property type="entry name" value="CCHC-TYPE DOMAIN-CONTAINING PROTEIN"/>
    <property type="match status" value="1"/>
</dbReference>
<evidence type="ECO:0000313" key="1">
    <source>
        <dbReference type="EMBL" id="KAK3228564.1"/>
    </source>
</evidence>
<sequence length="146" mass="16289">MLGIISPTVFHDQPPGKVFIVFDMSDSTDPELSRKFTEMEALIQRIPVFPAPNKKCTANSFADSPFVDAIALVEMPKKFSFPNMKQFEGTTDPDDQLAQYKQHMFTATILLDLRESCMCKAFGSSLGGPALQWYTNLPNNSIAIFT</sequence>
<gene>
    <name evidence="1" type="ORF">Dsin_000445</name>
</gene>
<dbReference type="Proteomes" id="UP001281410">
    <property type="component" value="Unassembled WGS sequence"/>
</dbReference>
<comment type="caution">
    <text evidence="1">The sequence shown here is derived from an EMBL/GenBank/DDBJ whole genome shotgun (WGS) entry which is preliminary data.</text>
</comment>